<keyword evidence="2" id="KW-0808">Transferase</keyword>
<organism evidence="2 3">
    <name type="scientific">Colletotrichum navitas</name>
    <dbReference type="NCBI Taxonomy" id="681940"/>
    <lineage>
        <taxon>Eukaryota</taxon>
        <taxon>Fungi</taxon>
        <taxon>Dikarya</taxon>
        <taxon>Ascomycota</taxon>
        <taxon>Pezizomycotina</taxon>
        <taxon>Sordariomycetes</taxon>
        <taxon>Hypocreomycetidae</taxon>
        <taxon>Glomerellales</taxon>
        <taxon>Glomerellaceae</taxon>
        <taxon>Colletotrichum</taxon>
        <taxon>Colletotrichum graminicola species complex</taxon>
    </lineage>
</organism>
<dbReference type="GeneID" id="85441830"/>
<protein>
    <submittedName>
        <fullName evidence="2">Methyltransferase domain-containing protein</fullName>
    </submittedName>
</protein>
<dbReference type="PANTHER" id="PTHR32026">
    <property type="entry name" value="METHYLTRANSFERASE-LIKE PROTEIN 24"/>
    <property type="match status" value="1"/>
</dbReference>
<dbReference type="PANTHER" id="PTHR32026:SF10">
    <property type="entry name" value="METHYLTRANSFERASE-LIKE PROTEIN 24-RELATED"/>
    <property type="match status" value="1"/>
</dbReference>
<comment type="caution">
    <text evidence="2">The sequence shown here is derived from an EMBL/GenBank/DDBJ whole genome shotgun (WGS) entry which is preliminary data.</text>
</comment>
<dbReference type="InterPro" id="IPR026913">
    <property type="entry name" value="METTL24"/>
</dbReference>
<dbReference type="RefSeq" id="XP_060415019.1">
    <property type="nucleotide sequence ID" value="XM_060557590.1"/>
</dbReference>
<accession>A0AAD8Q113</accession>
<name>A0AAD8Q113_9PEZI</name>
<feature type="domain" description="Methyltransferase" evidence="1">
    <location>
        <begin position="117"/>
        <end position="276"/>
    </location>
</feature>
<reference evidence="2" key="1">
    <citation type="submission" date="2021-06" db="EMBL/GenBank/DDBJ databases">
        <title>Comparative genomics, transcriptomics and evolutionary studies reveal genomic signatures of adaptation to plant cell wall in hemibiotrophic fungi.</title>
        <authorList>
            <consortium name="DOE Joint Genome Institute"/>
            <person name="Baroncelli R."/>
            <person name="Diaz J.F."/>
            <person name="Benocci T."/>
            <person name="Peng M."/>
            <person name="Battaglia E."/>
            <person name="Haridas S."/>
            <person name="Andreopoulos W."/>
            <person name="Labutti K."/>
            <person name="Pangilinan J."/>
            <person name="Floch G.L."/>
            <person name="Makela M.R."/>
            <person name="Henrissat B."/>
            <person name="Grigoriev I.V."/>
            <person name="Crouch J.A."/>
            <person name="De Vries R.P."/>
            <person name="Sukno S.A."/>
            <person name="Thon M.R."/>
        </authorList>
    </citation>
    <scope>NUCLEOTIDE SEQUENCE</scope>
    <source>
        <strain evidence="2">CBS 125086</strain>
    </source>
</reference>
<dbReference type="GO" id="GO:0032259">
    <property type="term" value="P:methylation"/>
    <property type="evidence" value="ECO:0007669"/>
    <property type="project" value="UniProtKB-KW"/>
</dbReference>
<evidence type="ECO:0000313" key="2">
    <source>
        <dbReference type="EMBL" id="KAK1593753.1"/>
    </source>
</evidence>
<proteinExistence type="predicted"/>
<evidence type="ECO:0000313" key="3">
    <source>
        <dbReference type="Proteomes" id="UP001230504"/>
    </source>
</evidence>
<keyword evidence="3" id="KW-1185">Reference proteome</keyword>
<sequence length="334" mass="38414">MSNTLNKRLIIKLLWLGASVVFAFAFLHNLNSYPETRYWAEKKVQKFLGDHHGGSRESLRDFMSRSESIWAKTVAQRHEMIAADFGDASLMPLFPAVTIETYLATPYSVWDFIPASYNCPWDVERIGRMGDGGKWVCGMSRYVNYPKNRECIIYSFGVRDESSFEQEMLERTGCIIWAYDFSVVDFGEQLTPSNRDRAHFSQLGIAGKTDLTKTPPLYSIGDIMKKNGHEYIDILKMDIDSSEFEALDGMHREFPISWELPVGQLMIEVHLSEDMTSQEFLDWWERLEARGLRPAWTEPNLMAVTVSVGGKDPNMAEYTLVNVQDSRNILFHMQ</sequence>
<dbReference type="Pfam" id="PF13383">
    <property type="entry name" value="Methyltransf_22"/>
    <property type="match status" value="1"/>
</dbReference>
<dbReference type="GO" id="GO:0008168">
    <property type="term" value="F:methyltransferase activity"/>
    <property type="evidence" value="ECO:0007669"/>
    <property type="project" value="UniProtKB-KW"/>
</dbReference>
<dbReference type="InterPro" id="IPR025714">
    <property type="entry name" value="Methyltranfer_dom"/>
</dbReference>
<evidence type="ECO:0000259" key="1">
    <source>
        <dbReference type="Pfam" id="PF13383"/>
    </source>
</evidence>
<keyword evidence="2" id="KW-0489">Methyltransferase</keyword>
<dbReference type="EMBL" id="JAHLJV010000023">
    <property type="protein sequence ID" value="KAK1593753.1"/>
    <property type="molecule type" value="Genomic_DNA"/>
</dbReference>
<gene>
    <name evidence="2" type="ORF">LY79DRAFT_550830</name>
</gene>
<dbReference type="AlphaFoldDB" id="A0AAD8Q113"/>
<dbReference type="Proteomes" id="UP001230504">
    <property type="component" value="Unassembled WGS sequence"/>
</dbReference>